<name>A0A2A2J4S4_9BILA</name>
<keyword evidence="2" id="KW-1185">Reference proteome</keyword>
<reference evidence="1 2" key="1">
    <citation type="journal article" date="2017" name="Curr. Biol.">
        <title>Genome architecture and evolution of a unichromosomal asexual nematode.</title>
        <authorList>
            <person name="Fradin H."/>
            <person name="Zegar C."/>
            <person name="Gutwein M."/>
            <person name="Lucas J."/>
            <person name="Kovtun M."/>
            <person name="Corcoran D."/>
            <person name="Baugh L.R."/>
            <person name="Kiontke K."/>
            <person name="Gunsalus K."/>
            <person name="Fitch D.H."/>
            <person name="Piano F."/>
        </authorList>
    </citation>
    <scope>NUCLEOTIDE SEQUENCE [LARGE SCALE GENOMIC DNA]</scope>
    <source>
        <strain evidence="1">PF1309</strain>
    </source>
</reference>
<evidence type="ECO:0000313" key="1">
    <source>
        <dbReference type="EMBL" id="PAV56573.1"/>
    </source>
</evidence>
<dbReference type="AlphaFoldDB" id="A0A2A2J4S4"/>
<dbReference type="STRING" id="2018661.A0A2A2J4S4"/>
<sequence>MQFVGKNPKDIYTQTVKDIKRTDFGVGVDRDSVKRSFTRGEHHRHRSSFSRALNAQGGAKVSFCDVPDQFTKIDDKVFLQVKEEDMHLFYRKKTMKLAVKAGLHTIICDGVHGFHPSELGRKAQLYGLHAVCGDAQAKPFAYAVTINKLTATYLKVFQNIASRLEKYGADINQLNVVLGYETAAHNAAEQFG</sequence>
<organism evidence="1 2">
    <name type="scientific">Diploscapter pachys</name>
    <dbReference type="NCBI Taxonomy" id="2018661"/>
    <lineage>
        <taxon>Eukaryota</taxon>
        <taxon>Metazoa</taxon>
        <taxon>Ecdysozoa</taxon>
        <taxon>Nematoda</taxon>
        <taxon>Chromadorea</taxon>
        <taxon>Rhabditida</taxon>
        <taxon>Rhabditina</taxon>
        <taxon>Rhabditomorpha</taxon>
        <taxon>Rhabditoidea</taxon>
        <taxon>Rhabditidae</taxon>
        <taxon>Diploscapter</taxon>
    </lineage>
</organism>
<protein>
    <submittedName>
        <fullName evidence="1">Uncharacterized protein</fullName>
    </submittedName>
</protein>
<accession>A0A2A2J4S4</accession>
<gene>
    <name evidence="1" type="ORF">WR25_13491</name>
</gene>
<comment type="caution">
    <text evidence="1">The sequence shown here is derived from an EMBL/GenBank/DDBJ whole genome shotgun (WGS) entry which is preliminary data.</text>
</comment>
<dbReference type="Proteomes" id="UP000218231">
    <property type="component" value="Unassembled WGS sequence"/>
</dbReference>
<evidence type="ECO:0000313" key="2">
    <source>
        <dbReference type="Proteomes" id="UP000218231"/>
    </source>
</evidence>
<proteinExistence type="predicted"/>
<dbReference type="EMBL" id="LIAE01010693">
    <property type="protein sequence ID" value="PAV56573.1"/>
    <property type="molecule type" value="Genomic_DNA"/>
</dbReference>